<dbReference type="InterPro" id="IPR036291">
    <property type="entry name" value="NAD(P)-bd_dom_sf"/>
</dbReference>
<dbReference type="Gene3D" id="3.90.180.10">
    <property type="entry name" value="Medium-chain alcohol dehydrogenases, catalytic domain"/>
    <property type="match status" value="1"/>
</dbReference>
<dbReference type="InterPro" id="IPR011032">
    <property type="entry name" value="GroES-like_sf"/>
</dbReference>
<dbReference type="Gene3D" id="3.40.50.720">
    <property type="entry name" value="NAD(P)-binding Rossmann-like Domain"/>
    <property type="match status" value="1"/>
</dbReference>
<keyword evidence="3" id="KW-1185">Reference proteome</keyword>
<dbReference type="AlphaFoldDB" id="A0AA41Z125"/>
<sequence length="340" mass="35362">MSDNTNSAAWQPRVGTPLEVGPAEMPVPGENEILVRNRAIAINPVDWILQDNAIFPWLDYPAILGSDVAGEVAAIGSGVTGFKVGDRVLGQSVGATTNRPTHGAFQTFTLIMANMAAPIPASMAYEDASVIPLGLGTAACGLFQKDHLGLHHPSLSPHQTGETVLVWGGSSSVGCNAIQLAVAAGYDCVTTASPRNRQFLTDLGASHVFDHADPGVVETIVEALRGKTLAGALHATGDMLASFAVVSRCRGRKFVSTTLPPPEGRAADVETNHIFGTSLKDNEVSRAVYGDFLPAALAAGRFQPAPERRVVGSGLAALQGALQVQKAGVSGSKIVITINE</sequence>
<protein>
    <submittedName>
        <fullName evidence="2">Zinc-binding alcohol dehydrogenase family protein</fullName>
    </submittedName>
</protein>
<gene>
    <name evidence="2" type="ORF">M8523_27860</name>
</gene>
<dbReference type="CDD" id="cd08249">
    <property type="entry name" value="enoyl_reductase_like"/>
    <property type="match status" value="1"/>
</dbReference>
<dbReference type="SMART" id="SM00829">
    <property type="entry name" value="PKS_ER"/>
    <property type="match status" value="1"/>
</dbReference>
<dbReference type="Proteomes" id="UP001165667">
    <property type="component" value="Unassembled WGS sequence"/>
</dbReference>
<evidence type="ECO:0000313" key="3">
    <source>
        <dbReference type="Proteomes" id="UP001165667"/>
    </source>
</evidence>
<comment type="caution">
    <text evidence="2">The sequence shown here is derived from an EMBL/GenBank/DDBJ whole genome shotgun (WGS) entry which is preliminary data.</text>
</comment>
<dbReference type="SUPFAM" id="SSF50129">
    <property type="entry name" value="GroES-like"/>
    <property type="match status" value="1"/>
</dbReference>
<dbReference type="SUPFAM" id="SSF51735">
    <property type="entry name" value="NAD(P)-binding Rossmann-fold domains"/>
    <property type="match status" value="1"/>
</dbReference>
<reference evidence="2" key="1">
    <citation type="submission" date="2022-05" db="EMBL/GenBank/DDBJ databases">
        <authorList>
            <person name="Pankratov T."/>
        </authorList>
    </citation>
    <scope>NUCLEOTIDE SEQUENCE</scope>
    <source>
        <strain evidence="2">BP6-180914</strain>
    </source>
</reference>
<dbReference type="PANTHER" id="PTHR45348:SF2">
    <property type="entry name" value="ZINC-TYPE ALCOHOL DEHYDROGENASE-LIKE PROTEIN C2E1P3.01"/>
    <property type="match status" value="1"/>
</dbReference>
<proteinExistence type="predicted"/>
<dbReference type="PANTHER" id="PTHR45348">
    <property type="entry name" value="HYPOTHETICAL OXIDOREDUCTASE (EUROFUNG)"/>
    <property type="match status" value="1"/>
</dbReference>
<dbReference type="InterPro" id="IPR013154">
    <property type="entry name" value="ADH-like_N"/>
</dbReference>
<dbReference type="EMBL" id="JAMOIM010000033">
    <property type="protein sequence ID" value="MCW6511784.1"/>
    <property type="molecule type" value="Genomic_DNA"/>
</dbReference>
<dbReference type="RefSeq" id="WP_282588162.1">
    <property type="nucleotide sequence ID" value="NZ_JAMOIM010000033.1"/>
</dbReference>
<dbReference type="InterPro" id="IPR020843">
    <property type="entry name" value="ER"/>
</dbReference>
<dbReference type="Pfam" id="PF08240">
    <property type="entry name" value="ADH_N"/>
    <property type="match status" value="1"/>
</dbReference>
<organism evidence="2 3">
    <name type="scientific">Lichenifustis flavocetrariae</name>
    <dbReference type="NCBI Taxonomy" id="2949735"/>
    <lineage>
        <taxon>Bacteria</taxon>
        <taxon>Pseudomonadati</taxon>
        <taxon>Pseudomonadota</taxon>
        <taxon>Alphaproteobacteria</taxon>
        <taxon>Hyphomicrobiales</taxon>
        <taxon>Lichenihabitantaceae</taxon>
        <taxon>Lichenifustis</taxon>
    </lineage>
</organism>
<dbReference type="GO" id="GO:0016651">
    <property type="term" value="F:oxidoreductase activity, acting on NAD(P)H"/>
    <property type="evidence" value="ECO:0007669"/>
    <property type="project" value="InterPro"/>
</dbReference>
<evidence type="ECO:0000313" key="2">
    <source>
        <dbReference type="EMBL" id="MCW6511784.1"/>
    </source>
</evidence>
<dbReference type="InterPro" id="IPR047122">
    <property type="entry name" value="Trans-enoyl_RdTase-like"/>
</dbReference>
<evidence type="ECO:0000259" key="1">
    <source>
        <dbReference type="SMART" id="SM00829"/>
    </source>
</evidence>
<name>A0AA41Z125_9HYPH</name>
<accession>A0AA41Z125</accession>
<feature type="domain" description="Enoyl reductase (ER)" evidence="1">
    <location>
        <begin position="15"/>
        <end position="336"/>
    </location>
</feature>